<evidence type="ECO:0000256" key="1">
    <source>
        <dbReference type="SAM" id="MobiDB-lite"/>
    </source>
</evidence>
<comment type="caution">
    <text evidence="2">The sequence shown here is derived from an EMBL/GenBank/DDBJ whole genome shotgun (WGS) entry which is preliminary data.</text>
</comment>
<feature type="compositionally biased region" description="Basic and acidic residues" evidence="1">
    <location>
        <begin position="221"/>
        <end position="235"/>
    </location>
</feature>
<sequence length="235" mass="27034">MSAQMQLGQGGSAKPFGGISMVVFGNLLQLEPVTHGAVYEALPLEFKALRDASYPCITENLWGLFKMMRLHRNVRVEEQEDAKHLNALREDPGRNRKRIARMPDSIRMRWLKVEKNDAEKVEEWIEASRWVRPLTLAPGCKVTLVTTIDKRRKLVNGAIGKIKKIYPDSLVVDFPGVKNQILHRTSFRIRNKSNEYFWWRQFPVREAQDITRGAGKMESGSVREGRGDTDEETKR</sequence>
<dbReference type="AlphaFoldDB" id="A0A6A5GQ88"/>
<dbReference type="Proteomes" id="UP000483820">
    <property type="component" value="Chromosome IV"/>
</dbReference>
<organism evidence="2 3">
    <name type="scientific">Caenorhabditis remanei</name>
    <name type="common">Caenorhabditis vulgaris</name>
    <dbReference type="NCBI Taxonomy" id="31234"/>
    <lineage>
        <taxon>Eukaryota</taxon>
        <taxon>Metazoa</taxon>
        <taxon>Ecdysozoa</taxon>
        <taxon>Nematoda</taxon>
        <taxon>Chromadorea</taxon>
        <taxon>Rhabditida</taxon>
        <taxon>Rhabditina</taxon>
        <taxon>Rhabditomorpha</taxon>
        <taxon>Rhabditoidea</taxon>
        <taxon>Rhabditidae</taxon>
        <taxon>Peloderinae</taxon>
        <taxon>Caenorhabditis</taxon>
    </lineage>
</organism>
<dbReference type="RefSeq" id="XP_053584496.1">
    <property type="nucleotide sequence ID" value="XM_053729724.1"/>
</dbReference>
<name>A0A6A5GQ88_CAERE</name>
<dbReference type="InterPro" id="IPR027417">
    <property type="entry name" value="P-loop_NTPase"/>
</dbReference>
<gene>
    <name evidence="2" type="ORF">GCK72_013217</name>
</gene>
<protein>
    <recommendedName>
        <fullName evidence="4">DNA helicase</fullName>
    </recommendedName>
</protein>
<dbReference type="CTD" id="78775749"/>
<dbReference type="GeneID" id="78775749"/>
<feature type="region of interest" description="Disordered" evidence="1">
    <location>
        <begin position="213"/>
        <end position="235"/>
    </location>
</feature>
<proteinExistence type="predicted"/>
<dbReference type="EMBL" id="WUAV01000004">
    <property type="protein sequence ID" value="KAF1756763.1"/>
    <property type="molecule type" value="Genomic_DNA"/>
</dbReference>
<reference evidence="2 3" key="1">
    <citation type="submission" date="2019-12" db="EMBL/GenBank/DDBJ databases">
        <title>Chromosome-level assembly of the Caenorhabditis remanei genome.</title>
        <authorList>
            <person name="Teterina A.A."/>
            <person name="Willis J.H."/>
            <person name="Phillips P.C."/>
        </authorList>
    </citation>
    <scope>NUCLEOTIDE SEQUENCE [LARGE SCALE GENOMIC DNA]</scope>
    <source>
        <strain evidence="2 3">PX506</strain>
        <tissue evidence="2">Whole organism</tissue>
    </source>
</reference>
<evidence type="ECO:0000313" key="2">
    <source>
        <dbReference type="EMBL" id="KAF1756763.1"/>
    </source>
</evidence>
<evidence type="ECO:0008006" key="4">
    <source>
        <dbReference type="Google" id="ProtNLM"/>
    </source>
</evidence>
<dbReference type="SUPFAM" id="SSF52540">
    <property type="entry name" value="P-loop containing nucleoside triphosphate hydrolases"/>
    <property type="match status" value="1"/>
</dbReference>
<accession>A0A6A5GQ88</accession>
<evidence type="ECO:0000313" key="3">
    <source>
        <dbReference type="Proteomes" id="UP000483820"/>
    </source>
</evidence>
<dbReference type="KEGG" id="crq:GCK72_013217"/>